<dbReference type="Proteomes" id="UP001054252">
    <property type="component" value="Unassembled WGS sequence"/>
</dbReference>
<dbReference type="PROSITE" id="PS50067">
    <property type="entry name" value="KINESIN_MOTOR_2"/>
    <property type="match status" value="1"/>
</dbReference>
<evidence type="ECO:0000256" key="8">
    <source>
        <dbReference type="SAM" id="Coils"/>
    </source>
</evidence>
<evidence type="ECO:0000256" key="7">
    <source>
        <dbReference type="RuleBase" id="RU000394"/>
    </source>
</evidence>
<dbReference type="InterPro" id="IPR021881">
    <property type="entry name" value="NACK_C"/>
</dbReference>
<dbReference type="InterPro" id="IPR027640">
    <property type="entry name" value="Kinesin-like_fam"/>
</dbReference>
<dbReference type="AlphaFoldDB" id="A0AAV5MBX0"/>
<dbReference type="InterPro" id="IPR019821">
    <property type="entry name" value="Kinesin_motor_CS"/>
</dbReference>
<dbReference type="SMART" id="SM00129">
    <property type="entry name" value="KISc"/>
    <property type="match status" value="1"/>
</dbReference>
<dbReference type="SUPFAM" id="SSF52540">
    <property type="entry name" value="P-loop containing nucleoside triphosphate hydrolases"/>
    <property type="match status" value="1"/>
</dbReference>
<evidence type="ECO:0000313" key="12">
    <source>
        <dbReference type="Proteomes" id="UP001054252"/>
    </source>
</evidence>
<feature type="region of interest" description="Disordered" evidence="9">
    <location>
        <begin position="508"/>
        <end position="530"/>
    </location>
</feature>
<evidence type="ECO:0000256" key="9">
    <source>
        <dbReference type="SAM" id="MobiDB-lite"/>
    </source>
</evidence>
<evidence type="ECO:0000256" key="1">
    <source>
        <dbReference type="ARBA" id="ARBA00007310"/>
    </source>
</evidence>
<gene>
    <name evidence="11" type="ORF">SLEP1_g53943</name>
</gene>
<comment type="similarity">
    <text evidence="1">Belongs to the TRAFAC class myosin-kinesin ATPase superfamily. Kinesin family. KIN-7 subfamily.</text>
</comment>
<keyword evidence="8" id="KW-0175">Coiled coil</keyword>
<evidence type="ECO:0000256" key="2">
    <source>
        <dbReference type="ARBA" id="ARBA00022701"/>
    </source>
</evidence>
<dbReference type="InterPro" id="IPR001752">
    <property type="entry name" value="Kinesin_motor_dom"/>
</dbReference>
<keyword evidence="4 7" id="KW-0067">ATP-binding</keyword>
<accession>A0AAV5MBX0</accession>
<feature type="domain" description="Kinesin motor" evidence="10">
    <location>
        <begin position="1"/>
        <end position="198"/>
    </location>
</feature>
<dbReference type="Pfam" id="PF11995">
    <property type="entry name" value="DUF3490"/>
    <property type="match status" value="1"/>
</dbReference>
<proteinExistence type="inferred from homology"/>
<dbReference type="PROSITE" id="PS00411">
    <property type="entry name" value="KINESIN_MOTOR_1"/>
    <property type="match status" value="1"/>
</dbReference>
<organism evidence="11 12">
    <name type="scientific">Rubroshorea leprosula</name>
    <dbReference type="NCBI Taxonomy" id="152421"/>
    <lineage>
        <taxon>Eukaryota</taxon>
        <taxon>Viridiplantae</taxon>
        <taxon>Streptophyta</taxon>
        <taxon>Embryophyta</taxon>
        <taxon>Tracheophyta</taxon>
        <taxon>Spermatophyta</taxon>
        <taxon>Magnoliopsida</taxon>
        <taxon>eudicotyledons</taxon>
        <taxon>Gunneridae</taxon>
        <taxon>Pentapetalae</taxon>
        <taxon>rosids</taxon>
        <taxon>malvids</taxon>
        <taxon>Malvales</taxon>
        <taxon>Dipterocarpaceae</taxon>
        <taxon>Rubroshorea</taxon>
    </lineage>
</organism>
<dbReference type="GO" id="GO:0007018">
    <property type="term" value="P:microtubule-based movement"/>
    <property type="evidence" value="ECO:0007669"/>
    <property type="project" value="InterPro"/>
</dbReference>
<dbReference type="PRINTS" id="PR00380">
    <property type="entry name" value="KINESINHEAVY"/>
</dbReference>
<feature type="region of interest" description="Disordered" evidence="9">
    <location>
        <begin position="484"/>
        <end position="503"/>
    </location>
</feature>
<dbReference type="PANTHER" id="PTHR47968">
    <property type="entry name" value="CENTROMERE PROTEIN E"/>
    <property type="match status" value="1"/>
</dbReference>
<protein>
    <recommendedName>
        <fullName evidence="7">Kinesin-like protein</fullName>
    </recommendedName>
</protein>
<comment type="caution">
    <text evidence="6">Lacks conserved residue(s) required for the propagation of feature annotation.</text>
</comment>
<dbReference type="InterPro" id="IPR027417">
    <property type="entry name" value="P-loop_NTPase"/>
</dbReference>
<sequence>MEIYNEAVRDLLSLDSTPLRLLDDPDRGTVVERLIEEILRDKEHLEELLSICEAQRQIGETSLNETSSRSHQILRLTVESSACDYSGAGNSSSLTASVNFVDLAGSERASQTFPAGTRLKEGCHINRSLLTLGTVIRKLSKGRNGQHVPYRDSKLTRILQNSLGGNGRTAIICTMSPARSHVEQSRNTLLFASCAKEVSTNAQVNLVMSDKALVKQLQRELAMLESEMKKIGSGSGRGDSATLLKEKEIQIEQMAREIEELTRQRDLAQSKVENLIRSVEGVQTPKQNDYLATKGQNFVNPQHVAAFNKLGSFNGPNTPSYNQWLEHSENPDDNFLLDDSTPGFIGLDPCQGWEEIARKTEEESEDFCKDVRCIEIERKANDDSLTEIEETKVKPDVSSFIAGDNEGKLAMPEDIIMKTEDDDFLQEKEKSGTMAMIEDSVPFSQKDAPSHPMNADETCYALRQKIQELQGTIDYLISVQDVEQSPTHSDTSGSSSWGTSGSRSCSTFLNTPASSLPGTPPTGFERNFPGRPFSGLKYNSPNISRRETLSCGSFDAQTLECFDVEDTMSIHDSVPVGPELNGRAKFQLGKQLGHDPDRRRNFSLDFAGGKLTLQSNKQCDGDMKKQLGDDSVRKRTSVSLDFVPGMRKMDPQSEKQSADVLVQESAANADESLENIKNGQEPPTPSEFEMQQRKIIELWDACHVPLIHRTYFFLLFKGDPSDAVYMEVELRRLSFLKNSLPPGTNVRNDSHSFTTMSSMKGLNRERAMLSRQVQKKFSRKEREELYKSWGIVLNTKQRALQLARRLWTDAKDMEHIKKSAALVAKLIGFVEPSQAPKEAFGLSFLPREVTWRSFTWK</sequence>
<feature type="coiled-coil region" evidence="8">
    <location>
        <begin position="207"/>
        <end position="278"/>
    </location>
</feature>
<evidence type="ECO:0000256" key="6">
    <source>
        <dbReference type="PROSITE-ProRule" id="PRU00283"/>
    </source>
</evidence>
<dbReference type="PANTHER" id="PTHR47968:SF54">
    <property type="entry name" value="KINESIN-LIKE PROTEIN NACK2"/>
    <property type="match status" value="1"/>
</dbReference>
<evidence type="ECO:0000259" key="10">
    <source>
        <dbReference type="PROSITE" id="PS50067"/>
    </source>
</evidence>
<keyword evidence="3 7" id="KW-0547">Nucleotide-binding</keyword>
<keyword evidence="2 7" id="KW-0493">Microtubule</keyword>
<dbReference type="InterPro" id="IPR036961">
    <property type="entry name" value="Kinesin_motor_dom_sf"/>
</dbReference>
<dbReference type="FunFam" id="3.40.850.10:FF:000283">
    <property type="entry name" value="Putative inactive kinesin-like protein KIN-7B"/>
    <property type="match status" value="1"/>
</dbReference>
<name>A0AAV5MBX0_9ROSI</name>
<evidence type="ECO:0000313" key="11">
    <source>
        <dbReference type="EMBL" id="GKV46993.1"/>
    </source>
</evidence>
<comment type="caution">
    <text evidence="11">The sequence shown here is derived from an EMBL/GenBank/DDBJ whole genome shotgun (WGS) entry which is preliminary data.</text>
</comment>
<dbReference type="EMBL" id="BPVZ01000219">
    <property type="protein sequence ID" value="GKV46993.1"/>
    <property type="molecule type" value="Genomic_DNA"/>
</dbReference>
<dbReference type="GO" id="GO:0005874">
    <property type="term" value="C:microtubule"/>
    <property type="evidence" value="ECO:0007669"/>
    <property type="project" value="UniProtKB-KW"/>
</dbReference>
<dbReference type="Gene3D" id="3.40.850.10">
    <property type="entry name" value="Kinesin motor domain"/>
    <property type="match status" value="1"/>
</dbReference>
<dbReference type="GO" id="GO:0008017">
    <property type="term" value="F:microtubule binding"/>
    <property type="evidence" value="ECO:0007669"/>
    <property type="project" value="InterPro"/>
</dbReference>
<keyword evidence="5 7" id="KW-0505">Motor protein</keyword>
<feature type="compositionally biased region" description="Polar residues" evidence="9">
    <location>
        <begin position="508"/>
        <end position="517"/>
    </location>
</feature>
<dbReference type="Pfam" id="PF00225">
    <property type="entry name" value="Kinesin"/>
    <property type="match status" value="1"/>
</dbReference>
<dbReference type="GO" id="GO:0005524">
    <property type="term" value="F:ATP binding"/>
    <property type="evidence" value="ECO:0007669"/>
    <property type="project" value="UniProtKB-KW"/>
</dbReference>
<keyword evidence="12" id="KW-1185">Reference proteome</keyword>
<evidence type="ECO:0000256" key="3">
    <source>
        <dbReference type="ARBA" id="ARBA00022741"/>
    </source>
</evidence>
<reference evidence="11 12" key="1">
    <citation type="journal article" date="2021" name="Commun. Biol.">
        <title>The genome of Shorea leprosula (Dipterocarpaceae) highlights the ecological relevance of drought in aseasonal tropical rainforests.</title>
        <authorList>
            <person name="Ng K.K.S."/>
            <person name="Kobayashi M.J."/>
            <person name="Fawcett J.A."/>
            <person name="Hatakeyama M."/>
            <person name="Paape T."/>
            <person name="Ng C.H."/>
            <person name="Ang C.C."/>
            <person name="Tnah L.H."/>
            <person name="Lee C.T."/>
            <person name="Nishiyama T."/>
            <person name="Sese J."/>
            <person name="O'Brien M.J."/>
            <person name="Copetti D."/>
            <person name="Mohd Noor M.I."/>
            <person name="Ong R.C."/>
            <person name="Putra M."/>
            <person name="Sireger I.Z."/>
            <person name="Indrioko S."/>
            <person name="Kosugi Y."/>
            <person name="Izuno A."/>
            <person name="Isagi Y."/>
            <person name="Lee S.L."/>
            <person name="Shimizu K.K."/>
        </authorList>
    </citation>
    <scope>NUCLEOTIDE SEQUENCE [LARGE SCALE GENOMIC DNA]</scope>
    <source>
        <strain evidence="11">214</strain>
    </source>
</reference>
<feature type="compositionally biased region" description="Low complexity" evidence="9">
    <location>
        <begin position="485"/>
        <end position="503"/>
    </location>
</feature>
<evidence type="ECO:0000256" key="5">
    <source>
        <dbReference type="ARBA" id="ARBA00023175"/>
    </source>
</evidence>
<evidence type="ECO:0000256" key="4">
    <source>
        <dbReference type="ARBA" id="ARBA00022840"/>
    </source>
</evidence>
<dbReference type="GO" id="GO:0003777">
    <property type="term" value="F:microtubule motor activity"/>
    <property type="evidence" value="ECO:0007669"/>
    <property type="project" value="InterPro"/>
</dbReference>